<comment type="caution">
    <text evidence="2">The sequence shown here is derived from an EMBL/GenBank/DDBJ whole genome shotgun (WGS) entry which is preliminary data.</text>
</comment>
<proteinExistence type="predicted"/>
<dbReference type="Gene3D" id="1.25.40.10">
    <property type="entry name" value="Tetratricopeptide repeat domain"/>
    <property type="match status" value="1"/>
</dbReference>
<protein>
    <submittedName>
        <fullName evidence="2">Protein KINESIN LIGHT CHAIN-RELATED 1</fullName>
    </submittedName>
</protein>
<evidence type="ECO:0000313" key="3">
    <source>
        <dbReference type="Proteomes" id="UP000289340"/>
    </source>
</evidence>
<evidence type="ECO:0000313" key="2">
    <source>
        <dbReference type="EMBL" id="RZC11282.1"/>
    </source>
</evidence>
<name>A0A445KK16_GLYSO</name>
<dbReference type="GO" id="GO:0003824">
    <property type="term" value="F:catalytic activity"/>
    <property type="evidence" value="ECO:0007669"/>
    <property type="project" value="InterPro"/>
</dbReference>
<dbReference type="InterPro" id="IPR011990">
    <property type="entry name" value="TPR-like_helical_dom_sf"/>
</dbReference>
<sequence length="311" mass="33675">MISYKANPKKPPTPSPSRSSKKKTPETPPLLFDASLNNPNLGPFLLKLARDTIASGDGPSKALDFAIRASKSFERCVGKGEPSLDLAMSLHILAAIYCSLGHFEEVVPVLERAIEVPNVECGADDALAAFSGNMQLDETFSMLGQVNRSISCYNQGLQIQIQALCNSFVLCSMVIGNHVVVTVGGSNGHFELNVFKPMIVGCLLHITLALRTGSKHTWCRETKIVQASLSLSLRLLGDSTASFEKNCVRGIQANRERISKLLHESLMLVTSLNPVSVLLSTFEGALKLGVLSSEDFDKLVLIIPCFIIGYI</sequence>
<dbReference type="PANTHER" id="PTHR46284">
    <property type="entry name" value="PROTEIN KINESIN LIGHT CHAIN-RELATED 3"/>
    <property type="match status" value="1"/>
</dbReference>
<keyword evidence="3" id="KW-1185">Reference proteome</keyword>
<dbReference type="AlphaFoldDB" id="A0A445KK16"/>
<dbReference type="EMBL" id="QZWG01000005">
    <property type="protein sequence ID" value="RZC11282.1"/>
    <property type="molecule type" value="Genomic_DNA"/>
</dbReference>
<accession>A0A445KK16</accession>
<evidence type="ECO:0000256" key="1">
    <source>
        <dbReference type="SAM" id="MobiDB-lite"/>
    </source>
</evidence>
<reference evidence="2 3" key="1">
    <citation type="submission" date="2018-09" db="EMBL/GenBank/DDBJ databases">
        <title>A high-quality reference genome of wild soybean provides a powerful tool to mine soybean genomes.</title>
        <authorList>
            <person name="Xie M."/>
            <person name="Chung C.Y.L."/>
            <person name="Li M.-W."/>
            <person name="Wong F.-L."/>
            <person name="Chan T.-F."/>
            <person name="Lam H.-M."/>
        </authorList>
    </citation>
    <scope>NUCLEOTIDE SEQUENCE [LARGE SCALE GENOMIC DNA]</scope>
    <source>
        <strain evidence="3">cv. W05</strain>
        <tissue evidence="2">Hypocotyl of etiolated seedlings</tissue>
    </source>
</reference>
<dbReference type="PANTHER" id="PTHR46284:SF2">
    <property type="entry name" value="PROTEIN KINESIN LIGHT CHAIN-RELATED 1"/>
    <property type="match status" value="1"/>
</dbReference>
<feature type="region of interest" description="Disordered" evidence="1">
    <location>
        <begin position="1"/>
        <end position="35"/>
    </location>
</feature>
<dbReference type="Gene3D" id="1.20.200.10">
    <property type="entry name" value="Fumarase/aspartase (Central domain)"/>
    <property type="match status" value="1"/>
</dbReference>
<dbReference type="Proteomes" id="UP000289340">
    <property type="component" value="Chromosome 5"/>
</dbReference>
<gene>
    <name evidence="2" type="ORF">D0Y65_011473</name>
</gene>
<organism evidence="2 3">
    <name type="scientific">Glycine soja</name>
    <name type="common">Wild soybean</name>
    <dbReference type="NCBI Taxonomy" id="3848"/>
    <lineage>
        <taxon>Eukaryota</taxon>
        <taxon>Viridiplantae</taxon>
        <taxon>Streptophyta</taxon>
        <taxon>Embryophyta</taxon>
        <taxon>Tracheophyta</taxon>
        <taxon>Spermatophyta</taxon>
        <taxon>Magnoliopsida</taxon>
        <taxon>eudicotyledons</taxon>
        <taxon>Gunneridae</taxon>
        <taxon>Pentapetalae</taxon>
        <taxon>rosids</taxon>
        <taxon>fabids</taxon>
        <taxon>Fabales</taxon>
        <taxon>Fabaceae</taxon>
        <taxon>Papilionoideae</taxon>
        <taxon>50 kb inversion clade</taxon>
        <taxon>NPAAA clade</taxon>
        <taxon>indigoferoid/millettioid clade</taxon>
        <taxon>Phaseoleae</taxon>
        <taxon>Glycine</taxon>
        <taxon>Glycine subgen. Soja</taxon>
    </lineage>
</organism>
<dbReference type="SUPFAM" id="SSF48557">
    <property type="entry name" value="L-aspartase-like"/>
    <property type="match status" value="1"/>
</dbReference>
<dbReference type="InterPro" id="IPR008948">
    <property type="entry name" value="L-Aspartase-like"/>
</dbReference>